<dbReference type="GO" id="GO:0008233">
    <property type="term" value="F:peptidase activity"/>
    <property type="evidence" value="ECO:0007669"/>
    <property type="project" value="UniProtKB-KW"/>
</dbReference>
<reference evidence="3 4" key="1">
    <citation type="submission" date="2024-04" db="EMBL/GenBank/DDBJ databases">
        <title>Novel species of the genus Ideonella isolated from streams.</title>
        <authorList>
            <person name="Lu H."/>
        </authorList>
    </citation>
    <scope>NUCLEOTIDE SEQUENCE [LARGE SCALE GENOMIC DNA]</scope>
    <source>
        <strain evidence="3 4">LYT19W</strain>
    </source>
</reference>
<organism evidence="3 4">
    <name type="scientific">Ideonella margarita</name>
    <dbReference type="NCBI Taxonomy" id="2984191"/>
    <lineage>
        <taxon>Bacteria</taxon>
        <taxon>Pseudomonadati</taxon>
        <taxon>Pseudomonadota</taxon>
        <taxon>Betaproteobacteria</taxon>
        <taxon>Burkholderiales</taxon>
        <taxon>Sphaerotilaceae</taxon>
        <taxon>Ideonella</taxon>
    </lineage>
</organism>
<feature type="transmembrane region" description="Helical" evidence="1">
    <location>
        <begin position="75"/>
        <end position="92"/>
    </location>
</feature>
<dbReference type="PANTHER" id="PTHR43592">
    <property type="entry name" value="CAAX AMINO TERMINAL PROTEASE"/>
    <property type="match status" value="1"/>
</dbReference>
<feature type="transmembrane region" description="Helical" evidence="1">
    <location>
        <begin position="20"/>
        <end position="38"/>
    </location>
</feature>
<keyword evidence="1" id="KW-0812">Transmembrane</keyword>
<feature type="domain" description="CAAX prenyl protease 2/Lysostaphin resistance protein A-like" evidence="2">
    <location>
        <begin position="18"/>
        <end position="110"/>
    </location>
</feature>
<evidence type="ECO:0000259" key="2">
    <source>
        <dbReference type="Pfam" id="PF02517"/>
    </source>
</evidence>
<dbReference type="InterPro" id="IPR003675">
    <property type="entry name" value="Rce1/LyrA-like_dom"/>
</dbReference>
<name>A0ABU9C4R5_9BURK</name>
<dbReference type="GO" id="GO:0006508">
    <property type="term" value="P:proteolysis"/>
    <property type="evidence" value="ECO:0007669"/>
    <property type="project" value="UniProtKB-KW"/>
</dbReference>
<keyword evidence="4" id="KW-1185">Reference proteome</keyword>
<proteinExistence type="predicted"/>
<dbReference type="RefSeq" id="WP_341398907.1">
    <property type="nucleotide sequence ID" value="NZ_JBBUTI010000006.1"/>
</dbReference>
<keyword evidence="1" id="KW-1133">Transmembrane helix</keyword>
<sequence length="121" mass="13346">MAHLPTLLTDLTAPWRQAPLLALALGVLLAPWVEEVVFRLGVQQCLLDRGWRPWPTVLATALVFGLAHALLRADWFGLATALPALVLGGLYLKTRRVAPCAALHAVFNLIWWLAPLALRRV</sequence>
<feature type="transmembrane region" description="Helical" evidence="1">
    <location>
        <begin position="50"/>
        <end position="69"/>
    </location>
</feature>
<accession>A0ABU9C4R5</accession>
<keyword evidence="3" id="KW-0645">Protease</keyword>
<evidence type="ECO:0000256" key="1">
    <source>
        <dbReference type="SAM" id="Phobius"/>
    </source>
</evidence>
<keyword evidence="3" id="KW-0378">Hydrolase</keyword>
<dbReference type="EMBL" id="JBBUTI010000006">
    <property type="protein sequence ID" value="MEK8046611.1"/>
    <property type="molecule type" value="Genomic_DNA"/>
</dbReference>
<protein>
    <submittedName>
        <fullName evidence="3">JDVT-CTERM system glutamic-type intramembrane protease</fullName>
    </submittedName>
</protein>
<comment type="caution">
    <text evidence="3">The sequence shown here is derived from an EMBL/GenBank/DDBJ whole genome shotgun (WGS) entry which is preliminary data.</text>
</comment>
<dbReference type="PANTHER" id="PTHR43592:SF15">
    <property type="entry name" value="CAAX AMINO TERMINAL PROTEASE FAMILY PROTEIN"/>
    <property type="match status" value="1"/>
</dbReference>
<dbReference type="Proteomes" id="UP001379945">
    <property type="component" value="Unassembled WGS sequence"/>
</dbReference>
<feature type="transmembrane region" description="Helical" evidence="1">
    <location>
        <begin position="99"/>
        <end position="118"/>
    </location>
</feature>
<dbReference type="Pfam" id="PF02517">
    <property type="entry name" value="Rce1-like"/>
    <property type="match status" value="1"/>
</dbReference>
<gene>
    <name evidence="3" type="ORF">AACH00_09655</name>
</gene>
<evidence type="ECO:0000313" key="4">
    <source>
        <dbReference type="Proteomes" id="UP001379945"/>
    </source>
</evidence>
<evidence type="ECO:0000313" key="3">
    <source>
        <dbReference type="EMBL" id="MEK8046611.1"/>
    </source>
</evidence>
<keyword evidence="1" id="KW-0472">Membrane</keyword>